<proteinExistence type="predicted"/>
<evidence type="ECO:0000256" key="1">
    <source>
        <dbReference type="SAM" id="SignalP"/>
    </source>
</evidence>
<sequence>MTTRFRPAALAAAVLGSACLLAAAPAHATTVTEGTAVRVLDGDNVYRDWFVSRPRCETAGQGGLARGHWEHYTCSPGTVWWHLWTNR</sequence>
<comment type="caution">
    <text evidence="2">The sequence shown here is derived from an EMBL/GenBank/DDBJ whole genome shotgun (WGS) entry which is preliminary data.</text>
</comment>
<accession>A0ABW3DSE9</accession>
<evidence type="ECO:0000313" key="2">
    <source>
        <dbReference type="EMBL" id="MFD0886729.1"/>
    </source>
</evidence>
<protein>
    <submittedName>
        <fullName evidence="2">Uncharacterized protein</fullName>
    </submittedName>
</protein>
<dbReference type="Proteomes" id="UP001597024">
    <property type="component" value="Unassembled WGS sequence"/>
</dbReference>
<organism evidence="2 3">
    <name type="scientific">Streptosporangium algeriense</name>
    <dbReference type="NCBI Taxonomy" id="1682748"/>
    <lineage>
        <taxon>Bacteria</taxon>
        <taxon>Bacillati</taxon>
        <taxon>Actinomycetota</taxon>
        <taxon>Actinomycetes</taxon>
        <taxon>Streptosporangiales</taxon>
        <taxon>Streptosporangiaceae</taxon>
        <taxon>Streptosporangium</taxon>
    </lineage>
</organism>
<dbReference type="EMBL" id="JBHTHX010000698">
    <property type="protein sequence ID" value="MFD0886729.1"/>
    <property type="molecule type" value="Genomic_DNA"/>
</dbReference>
<evidence type="ECO:0000313" key="3">
    <source>
        <dbReference type="Proteomes" id="UP001597024"/>
    </source>
</evidence>
<gene>
    <name evidence="2" type="ORF">ACFQ08_19455</name>
</gene>
<keyword evidence="3" id="KW-1185">Reference proteome</keyword>
<dbReference type="PROSITE" id="PS51257">
    <property type="entry name" value="PROKAR_LIPOPROTEIN"/>
    <property type="match status" value="1"/>
</dbReference>
<reference evidence="3" key="1">
    <citation type="journal article" date="2019" name="Int. J. Syst. Evol. Microbiol.">
        <title>The Global Catalogue of Microorganisms (GCM) 10K type strain sequencing project: providing services to taxonomists for standard genome sequencing and annotation.</title>
        <authorList>
            <consortium name="The Broad Institute Genomics Platform"/>
            <consortium name="The Broad Institute Genome Sequencing Center for Infectious Disease"/>
            <person name="Wu L."/>
            <person name="Ma J."/>
        </authorList>
    </citation>
    <scope>NUCLEOTIDE SEQUENCE [LARGE SCALE GENOMIC DNA]</scope>
    <source>
        <strain evidence="3">CCUG 62974</strain>
    </source>
</reference>
<keyword evidence="1" id="KW-0732">Signal</keyword>
<feature type="signal peptide" evidence="1">
    <location>
        <begin position="1"/>
        <end position="28"/>
    </location>
</feature>
<name>A0ABW3DSE9_9ACTN</name>
<feature type="chain" id="PRO_5046518646" evidence="1">
    <location>
        <begin position="29"/>
        <end position="87"/>
    </location>
</feature>